<dbReference type="Proteomes" id="UP000016584">
    <property type="component" value="Unassembled WGS sequence"/>
</dbReference>
<sequence length="156" mass="17294">MKKISSVLILAVVLLASCANPSKVKEKQDQVQQQNESKTVTVEFVGDGTIKKAEGKVRLYAVSELIADAPATLIMEEKIEQSALPFTIKFNLPENHEKLIKPEVRDGEPIKYYVTIDWDSNGDGQSDAGDIVIDYDKKFPNVAIGESTQIFVHESK</sequence>
<accession>U2HUL7</accession>
<dbReference type="PATRIC" id="fig|1346330.5.peg.2544"/>
<proteinExistence type="predicted"/>
<dbReference type="STRING" id="1346330.M472_10525"/>
<evidence type="ECO:0000313" key="2">
    <source>
        <dbReference type="EMBL" id="ERJ59207.1"/>
    </source>
</evidence>
<gene>
    <name evidence="2" type="ORF">M472_10525</name>
</gene>
<name>U2HUL7_9SPHI</name>
<reference evidence="2 3" key="1">
    <citation type="journal article" date="2013" name="Genome Announc.">
        <title>The Draft Genome Sequence of Sphingomonas paucimobilis Strain HER1398 (Proteobacteria), Host to the Giant PAU Phage, Indicates That It Is a Member of the Genus Sphingobacterium (Bacteroidetes).</title>
        <authorList>
            <person name="White R.A.III."/>
            <person name="Suttle C.A."/>
        </authorList>
    </citation>
    <scope>NUCLEOTIDE SEQUENCE [LARGE SCALE GENOMIC DNA]</scope>
    <source>
        <strain evidence="2 3">HER1398</strain>
    </source>
</reference>
<feature type="signal peptide" evidence="1">
    <location>
        <begin position="1"/>
        <end position="24"/>
    </location>
</feature>
<evidence type="ECO:0000313" key="3">
    <source>
        <dbReference type="Proteomes" id="UP000016584"/>
    </source>
</evidence>
<dbReference type="PROSITE" id="PS51257">
    <property type="entry name" value="PROKAR_LIPOPROTEIN"/>
    <property type="match status" value="1"/>
</dbReference>
<dbReference type="eggNOG" id="ENOG5032SV4">
    <property type="taxonomic scope" value="Bacteria"/>
</dbReference>
<evidence type="ECO:0008006" key="4">
    <source>
        <dbReference type="Google" id="ProtNLM"/>
    </source>
</evidence>
<evidence type="ECO:0000256" key="1">
    <source>
        <dbReference type="SAM" id="SignalP"/>
    </source>
</evidence>
<protein>
    <recommendedName>
        <fullName evidence="4">Lipoprotein</fullName>
    </recommendedName>
</protein>
<dbReference type="OrthoDB" id="6687669at2"/>
<organism evidence="2 3">
    <name type="scientific">Sphingobacterium paucimobilis HER1398</name>
    <dbReference type="NCBI Taxonomy" id="1346330"/>
    <lineage>
        <taxon>Bacteria</taxon>
        <taxon>Pseudomonadati</taxon>
        <taxon>Bacteroidota</taxon>
        <taxon>Sphingobacteriia</taxon>
        <taxon>Sphingobacteriales</taxon>
        <taxon>Sphingobacteriaceae</taxon>
        <taxon>Sphingobacterium</taxon>
    </lineage>
</organism>
<keyword evidence="1" id="KW-0732">Signal</keyword>
<keyword evidence="3" id="KW-1185">Reference proteome</keyword>
<comment type="caution">
    <text evidence="2">The sequence shown here is derived from an EMBL/GenBank/DDBJ whole genome shotgun (WGS) entry which is preliminary data.</text>
</comment>
<dbReference type="AlphaFoldDB" id="U2HUL7"/>
<dbReference type="EMBL" id="ATDL01000015">
    <property type="protein sequence ID" value="ERJ59207.1"/>
    <property type="molecule type" value="Genomic_DNA"/>
</dbReference>
<dbReference type="RefSeq" id="WP_021070701.1">
    <property type="nucleotide sequence ID" value="NZ_ATDL01000015.1"/>
</dbReference>
<feature type="chain" id="PRO_5004627534" description="Lipoprotein" evidence="1">
    <location>
        <begin position="25"/>
        <end position="156"/>
    </location>
</feature>